<dbReference type="EMBL" id="VAUV01000009">
    <property type="protein sequence ID" value="TLD70283.1"/>
    <property type="molecule type" value="Genomic_DNA"/>
</dbReference>
<dbReference type="InterPro" id="IPR001173">
    <property type="entry name" value="Glyco_trans_2-like"/>
</dbReference>
<name>A0A5R8KDB8_9BACT</name>
<dbReference type="AlphaFoldDB" id="A0A5R8KDB8"/>
<gene>
    <name evidence="3" type="ORF">FEM03_13945</name>
</gene>
<protein>
    <submittedName>
        <fullName evidence="3">Glycosyltransferase</fullName>
    </submittedName>
</protein>
<reference evidence="3 4" key="1">
    <citation type="submission" date="2019-05" db="EMBL/GenBank/DDBJ databases">
        <title>Verrucobacter flavum gen. nov., sp. nov. a new member of the family Verrucomicrobiaceae.</title>
        <authorList>
            <person name="Szuroczki S."/>
            <person name="Abbaszade G."/>
            <person name="Szabo A."/>
            <person name="Felfoldi T."/>
            <person name="Schumann P."/>
            <person name="Boka K."/>
            <person name="Keki Z."/>
            <person name="Toumi M."/>
            <person name="Toth E."/>
        </authorList>
    </citation>
    <scope>NUCLEOTIDE SEQUENCE [LARGE SCALE GENOMIC DNA]</scope>
    <source>
        <strain evidence="3 4">MG-N-17</strain>
    </source>
</reference>
<feature type="domain" description="Glycosyltransferase 2-like" evidence="2">
    <location>
        <begin position="6"/>
        <end position="166"/>
    </location>
</feature>
<dbReference type="InterPro" id="IPR050834">
    <property type="entry name" value="Glycosyltransf_2"/>
</dbReference>
<feature type="coiled-coil region" evidence="1">
    <location>
        <begin position="464"/>
        <end position="491"/>
    </location>
</feature>
<proteinExistence type="predicted"/>
<comment type="caution">
    <text evidence="3">The sequence shown here is derived from an EMBL/GenBank/DDBJ whole genome shotgun (WGS) entry which is preliminary data.</text>
</comment>
<accession>A0A5R8KDB8</accession>
<dbReference type="InterPro" id="IPR029044">
    <property type="entry name" value="Nucleotide-diphossugar_trans"/>
</dbReference>
<dbReference type="GO" id="GO:0016740">
    <property type="term" value="F:transferase activity"/>
    <property type="evidence" value="ECO:0007669"/>
    <property type="project" value="UniProtKB-KW"/>
</dbReference>
<dbReference type="PANTHER" id="PTHR43685:SF2">
    <property type="entry name" value="GLYCOSYLTRANSFERASE 2-LIKE DOMAIN-CONTAINING PROTEIN"/>
    <property type="match status" value="1"/>
</dbReference>
<sequence>MSPIVSVVLSSYNHVAFVADAVASVLSQDFADFELVIRDDGSTDGTAELLKTFDDPRTVMIEGGFNVGGAASLNRCIRQARGEFVAVINSDDVWLPHRLSTQLEIMQARPSLGAVFSLAEVIDEAGGDSVDEGHPYRSIFREENRSRQDWLRFFFDFGNCLCHPSVLIRRHVYEELGFYDPLMVQLPDFDMWIRLCSRHDLHIHQEPLLQFRVLNNQANASGDSALKRERLAYETTKVLSHYAKAPVLDDLHEVLPEWIAPDAGVEDRLKGLAAAALAKESSAHHCFALDCHRAVEAIRPQAECDGSLLKSGLRARAFSHVFAPWTICRVEWRKAGEKFNKRASKECRLDPGLMGQDSIELPEGTVQVRLSFAEAVSILELGELSLIDTSGRVGWSLVPSSQQEIKVSGASWLEADHSGGSDIDTDGKWMLAGEAGGSVRIQLPEIEPGQHWRLVFKLAVRQDLRQLVETNKQLAKRVKALEEAKAASSTETSWLKRWI</sequence>
<organism evidence="3 4">
    <name type="scientific">Phragmitibacter flavus</name>
    <dbReference type="NCBI Taxonomy" id="2576071"/>
    <lineage>
        <taxon>Bacteria</taxon>
        <taxon>Pseudomonadati</taxon>
        <taxon>Verrucomicrobiota</taxon>
        <taxon>Verrucomicrobiia</taxon>
        <taxon>Verrucomicrobiales</taxon>
        <taxon>Verrucomicrobiaceae</taxon>
        <taxon>Phragmitibacter</taxon>
    </lineage>
</organism>
<dbReference type="PANTHER" id="PTHR43685">
    <property type="entry name" value="GLYCOSYLTRANSFERASE"/>
    <property type="match status" value="1"/>
</dbReference>
<keyword evidence="1" id="KW-0175">Coiled coil</keyword>
<dbReference type="Gene3D" id="3.90.550.10">
    <property type="entry name" value="Spore Coat Polysaccharide Biosynthesis Protein SpsA, Chain A"/>
    <property type="match status" value="1"/>
</dbReference>
<evidence type="ECO:0000313" key="4">
    <source>
        <dbReference type="Proteomes" id="UP000306196"/>
    </source>
</evidence>
<keyword evidence="3" id="KW-0808">Transferase</keyword>
<dbReference type="RefSeq" id="WP_138086882.1">
    <property type="nucleotide sequence ID" value="NZ_VAUV01000009.1"/>
</dbReference>
<dbReference type="SUPFAM" id="SSF53448">
    <property type="entry name" value="Nucleotide-diphospho-sugar transferases"/>
    <property type="match status" value="1"/>
</dbReference>
<dbReference type="OrthoDB" id="192626at2"/>
<evidence type="ECO:0000313" key="3">
    <source>
        <dbReference type="EMBL" id="TLD70283.1"/>
    </source>
</evidence>
<evidence type="ECO:0000259" key="2">
    <source>
        <dbReference type="Pfam" id="PF00535"/>
    </source>
</evidence>
<dbReference type="Proteomes" id="UP000306196">
    <property type="component" value="Unassembled WGS sequence"/>
</dbReference>
<evidence type="ECO:0000256" key="1">
    <source>
        <dbReference type="SAM" id="Coils"/>
    </source>
</evidence>
<keyword evidence="4" id="KW-1185">Reference proteome</keyword>
<dbReference type="Pfam" id="PF00535">
    <property type="entry name" value="Glycos_transf_2"/>
    <property type="match status" value="1"/>
</dbReference>